<feature type="compositionally biased region" description="Low complexity" evidence="2">
    <location>
        <begin position="1"/>
        <end position="20"/>
    </location>
</feature>
<evidence type="ECO:0000256" key="2">
    <source>
        <dbReference type="SAM" id="MobiDB-lite"/>
    </source>
</evidence>
<feature type="compositionally biased region" description="Basic and acidic residues" evidence="2">
    <location>
        <begin position="43"/>
        <end position="60"/>
    </location>
</feature>
<dbReference type="STRING" id="436010.A0A167WXD4"/>
<organism evidence="3 4">
    <name type="scientific">Athelia psychrophila</name>
    <dbReference type="NCBI Taxonomy" id="1759441"/>
    <lineage>
        <taxon>Eukaryota</taxon>
        <taxon>Fungi</taxon>
        <taxon>Dikarya</taxon>
        <taxon>Basidiomycota</taxon>
        <taxon>Agaricomycotina</taxon>
        <taxon>Agaricomycetes</taxon>
        <taxon>Agaricomycetidae</taxon>
        <taxon>Atheliales</taxon>
        <taxon>Atheliaceae</taxon>
        <taxon>Athelia</taxon>
    </lineage>
</organism>
<feature type="region of interest" description="Disordered" evidence="2">
    <location>
        <begin position="1"/>
        <end position="75"/>
    </location>
</feature>
<name>A0A167WXD4_9AGAM</name>
<feature type="coiled-coil region" evidence="1">
    <location>
        <begin position="94"/>
        <end position="191"/>
    </location>
</feature>
<sequence length="319" mass="35808">MAFAHPEPLSSDTPPSSPDQLPERTRRTSRSQPPSKRHTRVTSTDDARRTTDYGDEDSHSRAHRSHHRSTSSSRFIARVLTQETDDARKMSSLLLIANERLESETRRANDAERRALDLISRFREAIQSRDTVAQDSARLREELSLYKLQLDNAQREIFRAQETIQTVAREKQEAESDAARSRSQARALMEEKAVMLAREEGRRSGFREGLERGRLMGVAETRRDVVDDRYSDEDSLEIVTRCDTLPSPPAFESSPPYSISGFKDTAISNVRHSAACPSPPHPHRCHPNVIPAQCSPRPTGANTPPVPLPQSHLSRGGST</sequence>
<dbReference type="AlphaFoldDB" id="A0A167WXD4"/>
<evidence type="ECO:0000313" key="4">
    <source>
        <dbReference type="Proteomes" id="UP000076532"/>
    </source>
</evidence>
<evidence type="ECO:0000256" key="1">
    <source>
        <dbReference type="SAM" id="Coils"/>
    </source>
</evidence>
<proteinExistence type="predicted"/>
<dbReference type="OrthoDB" id="3268221at2759"/>
<evidence type="ECO:0000313" key="3">
    <source>
        <dbReference type="EMBL" id="KZP06591.1"/>
    </source>
</evidence>
<feature type="region of interest" description="Disordered" evidence="2">
    <location>
        <begin position="287"/>
        <end position="319"/>
    </location>
</feature>
<reference evidence="3 4" key="1">
    <citation type="journal article" date="2016" name="Mol. Biol. Evol.">
        <title>Comparative Genomics of Early-Diverging Mushroom-Forming Fungi Provides Insights into the Origins of Lignocellulose Decay Capabilities.</title>
        <authorList>
            <person name="Nagy L.G."/>
            <person name="Riley R."/>
            <person name="Tritt A."/>
            <person name="Adam C."/>
            <person name="Daum C."/>
            <person name="Floudas D."/>
            <person name="Sun H."/>
            <person name="Yadav J.S."/>
            <person name="Pangilinan J."/>
            <person name="Larsson K.H."/>
            <person name="Matsuura K."/>
            <person name="Barry K."/>
            <person name="Labutti K."/>
            <person name="Kuo R."/>
            <person name="Ohm R.A."/>
            <person name="Bhattacharya S.S."/>
            <person name="Shirouzu T."/>
            <person name="Yoshinaga Y."/>
            <person name="Martin F.M."/>
            <person name="Grigoriev I.V."/>
            <person name="Hibbett D.S."/>
        </authorList>
    </citation>
    <scope>NUCLEOTIDE SEQUENCE [LARGE SCALE GENOMIC DNA]</scope>
    <source>
        <strain evidence="3 4">CBS 109695</strain>
    </source>
</reference>
<gene>
    <name evidence="3" type="ORF">FIBSPDRAFT_966297</name>
</gene>
<dbReference type="Proteomes" id="UP000076532">
    <property type="component" value="Unassembled WGS sequence"/>
</dbReference>
<protein>
    <submittedName>
        <fullName evidence="3">Uncharacterized protein</fullName>
    </submittedName>
</protein>
<dbReference type="EMBL" id="KV417780">
    <property type="protein sequence ID" value="KZP06591.1"/>
    <property type="molecule type" value="Genomic_DNA"/>
</dbReference>
<accession>A0A167WXD4</accession>
<keyword evidence="4" id="KW-1185">Reference proteome</keyword>
<keyword evidence="1" id="KW-0175">Coiled coil</keyword>